<dbReference type="SUPFAM" id="SSF69754">
    <property type="entry name" value="Ribosome binding protein Y (YfiA homologue)"/>
    <property type="match status" value="1"/>
</dbReference>
<comment type="caution">
    <text evidence="7">The sequence shown here is derived from an EMBL/GenBank/DDBJ whole genome shotgun (WGS) entry which is preliminary data.</text>
</comment>
<evidence type="ECO:0000256" key="5">
    <source>
        <dbReference type="SAM" id="MobiDB-lite"/>
    </source>
</evidence>
<dbReference type="GO" id="GO:0043024">
    <property type="term" value="F:ribosomal small subunit binding"/>
    <property type="evidence" value="ECO:0007669"/>
    <property type="project" value="TreeGrafter"/>
</dbReference>
<dbReference type="GO" id="GO:0022627">
    <property type="term" value="C:cytosolic small ribosomal subunit"/>
    <property type="evidence" value="ECO:0007669"/>
    <property type="project" value="TreeGrafter"/>
</dbReference>
<dbReference type="InterPro" id="IPR050574">
    <property type="entry name" value="HPF/YfiA_ribosome-assoc"/>
</dbReference>
<dbReference type="OrthoDB" id="9794975at2"/>
<dbReference type="InterPro" id="IPR038416">
    <property type="entry name" value="Ribosom_S30AE_C_sf"/>
</dbReference>
<keyword evidence="8" id="KW-1185">Reference proteome</keyword>
<gene>
    <name evidence="7" type="primary">raiA</name>
    <name evidence="4" type="synonym">hpf</name>
    <name evidence="7" type="ORF">D3272_10040</name>
</gene>
<dbReference type="RefSeq" id="WP_129219031.1">
    <property type="nucleotide sequence ID" value="NZ_QYBC01000007.1"/>
</dbReference>
<reference evidence="7 8" key="2">
    <citation type="submission" date="2019-02" db="EMBL/GenBank/DDBJ databases">
        <title>'Lichenibacterium ramalinii' gen. nov. sp. nov., 'Lichenibacterium minor' gen. nov. sp. nov.</title>
        <authorList>
            <person name="Pankratov T."/>
        </authorList>
    </citation>
    <scope>NUCLEOTIDE SEQUENCE [LARGE SCALE GENOMIC DNA]</scope>
    <source>
        <strain evidence="7 8">RmlP001</strain>
    </source>
</reference>
<dbReference type="PANTHER" id="PTHR33231">
    <property type="entry name" value="30S RIBOSOMAL PROTEIN"/>
    <property type="match status" value="1"/>
</dbReference>
<dbReference type="Proteomes" id="UP000289411">
    <property type="component" value="Unassembled WGS sequence"/>
</dbReference>
<sequence>MVLRVSGKNLDIGESLQVHARERVGAALAKYFDREATGHVTLQPDGSAFRADMVLHLPAGITLQSEGHAHDPYATVNQAVERLEKRLRRHKRRIKDRHAAHRGRAEAAGSGPAEEEDDEALVAYRTLAAPGGEEVAPDFSAVVVAESGVAVRRMSVSAAVLELDMSGVQVLMFRTGGDGEFNVVYRRSDGHIGWIDPTKPASGLAERT</sequence>
<dbReference type="EMBL" id="QYBC01000007">
    <property type="protein sequence ID" value="RYB05282.1"/>
    <property type="molecule type" value="Genomic_DNA"/>
</dbReference>
<comment type="function">
    <text evidence="4">Required for dimerization of active 70S ribosomes into 100S ribosomes in stationary phase; 100S ribosomes are translationally inactive and sometimes present during exponential growth.</text>
</comment>
<feature type="region of interest" description="Disordered" evidence="5">
    <location>
        <begin position="93"/>
        <end position="118"/>
    </location>
</feature>
<dbReference type="InterPro" id="IPR003489">
    <property type="entry name" value="RHF/RaiA"/>
</dbReference>
<feature type="compositionally biased region" description="Basic residues" evidence="5">
    <location>
        <begin position="93"/>
        <end position="102"/>
    </location>
</feature>
<dbReference type="InterPro" id="IPR036567">
    <property type="entry name" value="RHF-like"/>
</dbReference>
<dbReference type="PANTHER" id="PTHR33231:SF1">
    <property type="entry name" value="30S RIBOSOMAL PROTEIN"/>
    <property type="match status" value="1"/>
</dbReference>
<organism evidence="7 8">
    <name type="scientific">Lichenibacterium ramalinae</name>
    <dbReference type="NCBI Taxonomy" id="2316527"/>
    <lineage>
        <taxon>Bacteria</taxon>
        <taxon>Pseudomonadati</taxon>
        <taxon>Pseudomonadota</taxon>
        <taxon>Alphaproteobacteria</taxon>
        <taxon>Hyphomicrobiales</taxon>
        <taxon>Lichenihabitantaceae</taxon>
        <taxon>Lichenibacterium</taxon>
    </lineage>
</organism>
<dbReference type="Gene3D" id="3.30.160.100">
    <property type="entry name" value="Ribosome hibernation promotion factor-like"/>
    <property type="match status" value="1"/>
</dbReference>
<dbReference type="HAMAP" id="MF_00839">
    <property type="entry name" value="HPF"/>
    <property type="match status" value="1"/>
</dbReference>
<dbReference type="GO" id="GO:0045900">
    <property type="term" value="P:negative regulation of translational elongation"/>
    <property type="evidence" value="ECO:0007669"/>
    <property type="project" value="TreeGrafter"/>
</dbReference>
<protein>
    <recommendedName>
        <fullName evidence="3 4">Ribosome hibernation promoting factor</fullName>
        <shortName evidence="4">HPF</shortName>
    </recommendedName>
</protein>
<evidence type="ECO:0000256" key="2">
    <source>
        <dbReference type="ARBA" id="ARBA00038695"/>
    </source>
</evidence>
<evidence type="ECO:0000256" key="3">
    <source>
        <dbReference type="ARBA" id="ARBA00041148"/>
    </source>
</evidence>
<evidence type="ECO:0000313" key="8">
    <source>
        <dbReference type="Proteomes" id="UP000289411"/>
    </source>
</evidence>
<accession>A0A4V1RIS3</accession>
<keyword evidence="4" id="KW-0963">Cytoplasm</keyword>
<evidence type="ECO:0000256" key="4">
    <source>
        <dbReference type="HAMAP-Rule" id="MF_00839"/>
    </source>
</evidence>
<evidence type="ECO:0000259" key="6">
    <source>
        <dbReference type="Pfam" id="PF16321"/>
    </source>
</evidence>
<name>A0A4V1RIS3_9HYPH</name>
<dbReference type="Pfam" id="PF02482">
    <property type="entry name" value="Ribosomal_S30AE"/>
    <property type="match status" value="1"/>
</dbReference>
<dbReference type="Gene3D" id="3.30.505.50">
    <property type="entry name" value="Sigma 54 modulation/S30EA ribosomal protein, C-terminal domain"/>
    <property type="match status" value="1"/>
</dbReference>
<proteinExistence type="inferred from homology"/>
<evidence type="ECO:0000313" key="7">
    <source>
        <dbReference type="EMBL" id="RYB05282.1"/>
    </source>
</evidence>
<dbReference type="InterPro" id="IPR032528">
    <property type="entry name" value="Ribosom_S30AE_C"/>
</dbReference>
<comment type="similarity">
    <text evidence="4">Belongs to the HPF/YfiA ribosome-associated protein family. Long HPF subfamily.</text>
</comment>
<dbReference type="Pfam" id="PF16321">
    <property type="entry name" value="Ribosom_S30AE_C"/>
    <property type="match status" value="1"/>
</dbReference>
<feature type="domain" description="Sigma 54 modulation/S30EA ribosomal protein C-terminal" evidence="6">
    <location>
        <begin position="141"/>
        <end position="193"/>
    </location>
</feature>
<dbReference type="InterPro" id="IPR034694">
    <property type="entry name" value="HPF_long/plastid"/>
</dbReference>
<reference evidence="7 8" key="1">
    <citation type="submission" date="2018-09" db="EMBL/GenBank/DDBJ databases">
        <authorList>
            <person name="Grouzdev D.S."/>
            <person name="Krutkina M.S."/>
        </authorList>
    </citation>
    <scope>NUCLEOTIDE SEQUENCE [LARGE SCALE GENOMIC DNA]</scope>
    <source>
        <strain evidence="7 8">RmlP001</strain>
    </source>
</reference>
<dbReference type="AlphaFoldDB" id="A0A4V1RIS3"/>
<evidence type="ECO:0000256" key="1">
    <source>
        <dbReference type="ARBA" id="ARBA00022845"/>
    </source>
</evidence>
<comment type="subunit">
    <text evidence="2">Associates exclusively with 100S ribosomes, which are dimers of 70S ribosomes.</text>
</comment>
<comment type="subunit">
    <text evidence="4">Interacts with 100S ribosomes.</text>
</comment>
<comment type="subcellular location">
    <subcellularLocation>
        <location evidence="4">Cytoplasm</location>
    </subcellularLocation>
</comment>
<dbReference type="NCBIfam" id="TIGR00741">
    <property type="entry name" value="yfiA"/>
    <property type="match status" value="1"/>
</dbReference>
<keyword evidence="1 4" id="KW-0810">Translation regulation</keyword>